<organism evidence="1 2">
    <name type="scientific">Pinctada imbricata</name>
    <name type="common">Atlantic pearl-oyster</name>
    <name type="synonym">Pinctada martensii</name>
    <dbReference type="NCBI Taxonomy" id="66713"/>
    <lineage>
        <taxon>Eukaryota</taxon>
        <taxon>Metazoa</taxon>
        <taxon>Spiralia</taxon>
        <taxon>Lophotrochozoa</taxon>
        <taxon>Mollusca</taxon>
        <taxon>Bivalvia</taxon>
        <taxon>Autobranchia</taxon>
        <taxon>Pteriomorphia</taxon>
        <taxon>Pterioida</taxon>
        <taxon>Pterioidea</taxon>
        <taxon>Pteriidae</taxon>
        <taxon>Pinctada</taxon>
    </lineage>
</organism>
<reference evidence="1" key="1">
    <citation type="submission" date="2019-08" db="EMBL/GenBank/DDBJ databases">
        <title>The improved chromosome-level genome for the pearl oyster Pinctada fucata martensii using PacBio sequencing and Hi-C.</title>
        <authorList>
            <person name="Zheng Z."/>
        </authorList>
    </citation>
    <scope>NUCLEOTIDE SEQUENCE</scope>
    <source>
        <strain evidence="1">ZZ-2019</strain>
        <tissue evidence="1">Adductor muscle</tissue>
    </source>
</reference>
<dbReference type="AlphaFoldDB" id="A0AA88YIF4"/>
<dbReference type="Gene3D" id="1.25.10.10">
    <property type="entry name" value="Leucine-rich Repeat Variant"/>
    <property type="match status" value="1"/>
</dbReference>
<protein>
    <recommendedName>
        <fullName evidence="3">HEAT repeat domain-containing protein</fullName>
    </recommendedName>
</protein>
<dbReference type="EMBL" id="VSWD01000007">
    <property type="protein sequence ID" value="KAK3097549.1"/>
    <property type="molecule type" value="Genomic_DNA"/>
</dbReference>
<name>A0AA88YIF4_PINIB</name>
<dbReference type="InterPro" id="IPR016024">
    <property type="entry name" value="ARM-type_fold"/>
</dbReference>
<dbReference type="InterPro" id="IPR011989">
    <property type="entry name" value="ARM-like"/>
</dbReference>
<sequence length="126" mass="14733">MTDIRELPSHEAVRRCKATTDIDEIIELTKHSDPMVRQKALREMCPCRVKKDLSDFWTRVLEMLDDDAANVRYQVLHTLCDGSPSHLEMEVAEALEVFNRDPDKKIRRQAHRALTAYRKTGKWNIL</sequence>
<evidence type="ECO:0000313" key="2">
    <source>
        <dbReference type="Proteomes" id="UP001186944"/>
    </source>
</evidence>
<comment type="caution">
    <text evidence="1">The sequence shown here is derived from an EMBL/GenBank/DDBJ whole genome shotgun (WGS) entry which is preliminary data.</text>
</comment>
<accession>A0AA88YIF4</accession>
<dbReference type="SUPFAM" id="SSF48371">
    <property type="entry name" value="ARM repeat"/>
    <property type="match status" value="1"/>
</dbReference>
<evidence type="ECO:0000313" key="1">
    <source>
        <dbReference type="EMBL" id="KAK3097549.1"/>
    </source>
</evidence>
<proteinExistence type="predicted"/>
<keyword evidence="2" id="KW-1185">Reference proteome</keyword>
<gene>
    <name evidence="1" type="ORF">FSP39_010683</name>
</gene>
<evidence type="ECO:0008006" key="3">
    <source>
        <dbReference type="Google" id="ProtNLM"/>
    </source>
</evidence>
<dbReference type="Proteomes" id="UP001186944">
    <property type="component" value="Unassembled WGS sequence"/>
</dbReference>